<comment type="caution">
    <text evidence="2">The sequence shown here is derived from an EMBL/GenBank/DDBJ whole genome shotgun (WGS) entry which is preliminary data.</text>
</comment>
<dbReference type="Proteomes" id="UP001595615">
    <property type="component" value="Unassembled WGS sequence"/>
</dbReference>
<accession>A0ABV7XBS5</accession>
<evidence type="ECO:0000256" key="1">
    <source>
        <dbReference type="SAM" id="Phobius"/>
    </source>
</evidence>
<evidence type="ECO:0000313" key="2">
    <source>
        <dbReference type="EMBL" id="MFC3713163.1"/>
    </source>
</evidence>
<dbReference type="RefSeq" id="WP_380861385.1">
    <property type="nucleotide sequence ID" value="NZ_JBHRXV010000010.1"/>
</dbReference>
<feature type="transmembrane region" description="Helical" evidence="1">
    <location>
        <begin position="39"/>
        <end position="58"/>
    </location>
</feature>
<feature type="transmembrane region" description="Helical" evidence="1">
    <location>
        <begin position="79"/>
        <end position="97"/>
    </location>
</feature>
<protein>
    <recommendedName>
        <fullName evidence="4">Sulfoxide reductase heme-binding subunit YedZ</fullName>
    </recommendedName>
</protein>
<reference evidence="3" key="1">
    <citation type="journal article" date="2019" name="Int. J. Syst. Evol. Microbiol.">
        <title>The Global Catalogue of Microorganisms (GCM) 10K type strain sequencing project: providing services to taxonomists for standard genome sequencing and annotation.</title>
        <authorList>
            <consortium name="The Broad Institute Genomics Platform"/>
            <consortium name="The Broad Institute Genome Sequencing Center for Infectious Disease"/>
            <person name="Wu L."/>
            <person name="Ma J."/>
        </authorList>
    </citation>
    <scope>NUCLEOTIDE SEQUENCE [LARGE SCALE GENOMIC DNA]</scope>
    <source>
        <strain evidence="3">KCTC 42644</strain>
    </source>
</reference>
<organism evidence="2 3">
    <name type="scientific">Sphingoaurantiacus capsulatus</name>
    <dbReference type="NCBI Taxonomy" id="1771310"/>
    <lineage>
        <taxon>Bacteria</taxon>
        <taxon>Pseudomonadati</taxon>
        <taxon>Pseudomonadota</taxon>
        <taxon>Alphaproteobacteria</taxon>
        <taxon>Sphingomonadales</taxon>
        <taxon>Sphingosinicellaceae</taxon>
        <taxon>Sphingoaurantiacus</taxon>
    </lineage>
</organism>
<feature type="transmembrane region" description="Helical" evidence="1">
    <location>
        <begin position="103"/>
        <end position="121"/>
    </location>
</feature>
<keyword evidence="1" id="KW-0812">Transmembrane</keyword>
<proteinExistence type="predicted"/>
<name>A0ABV7XBS5_9SPHN</name>
<evidence type="ECO:0000313" key="3">
    <source>
        <dbReference type="Proteomes" id="UP001595615"/>
    </source>
</evidence>
<keyword evidence="3" id="KW-1185">Reference proteome</keyword>
<keyword evidence="1" id="KW-1133">Transmembrane helix</keyword>
<dbReference type="EMBL" id="JBHRXV010000010">
    <property type="protein sequence ID" value="MFC3713163.1"/>
    <property type="molecule type" value="Genomic_DNA"/>
</dbReference>
<sequence>MVDTKKIVAIGGLGGLIAIALGMLVHGTGAEGWSAATSWTARWALIPFALVFATPGLLPRASGWFRELLRNRRGLGLSFALAHFIHAGAIVTLFAVTGGSPKLLTLLGGGLAYLFILAMALTSTNAAQRAMGRWWKHLHRWGLWYVFLIFAQSYGGRLARMGEHAPEGAFGLTVLLLALALRLAPKRQPAYLTEQP</sequence>
<keyword evidence="1" id="KW-0472">Membrane</keyword>
<feature type="transmembrane region" description="Helical" evidence="1">
    <location>
        <begin position="142"/>
        <end position="159"/>
    </location>
</feature>
<evidence type="ECO:0008006" key="4">
    <source>
        <dbReference type="Google" id="ProtNLM"/>
    </source>
</evidence>
<feature type="transmembrane region" description="Helical" evidence="1">
    <location>
        <begin position="165"/>
        <end position="184"/>
    </location>
</feature>
<feature type="transmembrane region" description="Helical" evidence="1">
    <location>
        <begin position="7"/>
        <end position="27"/>
    </location>
</feature>
<gene>
    <name evidence="2" type="ORF">ACFOMD_11305</name>
</gene>